<keyword evidence="2" id="KW-0496">Mitochondrion</keyword>
<reference evidence="2" key="1">
    <citation type="journal article" date="2015" name="Genome Biol. Evol.">
        <title>Organellar Genomes of White Spruce (Picea glauca): Assembly and Annotation.</title>
        <authorList>
            <person name="Jackman S.D."/>
            <person name="Warren R.L."/>
            <person name="Gibb E.A."/>
            <person name="Vandervalk B.P."/>
            <person name="Mohamadi H."/>
            <person name="Chu J."/>
            <person name="Raymond A."/>
            <person name="Pleasance S."/>
            <person name="Coope R."/>
            <person name="Wildung M.R."/>
            <person name="Ritland C.E."/>
            <person name="Bousquet J."/>
            <person name="Jones S.J."/>
            <person name="Bohlmann J."/>
            <person name="Birol I."/>
        </authorList>
    </citation>
    <scope>NUCLEOTIDE SEQUENCE [LARGE SCALE GENOMIC DNA]</scope>
    <source>
        <tissue evidence="2">Flushing bud</tissue>
    </source>
</reference>
<accession>A0A101LWL3</accession>
<organism evidence="2">
    <name type="scientific">Picea glauca</name>
    <name type="common">White spruce</name>
    <name type="synonym">Pinus glauca</name>
    <dbReference type="NCBI Taxonomy" id="3330"/>
    <lineage>
        <taxon>Eukaryota</taxon>
        <taxon>Viridiplantae</taxon>
        <taxon>Streptophyta</taxon>
        <taxon>Embryophyta</taxon>
        <taxon>Tracheophyta</taxon>
        <taxon>Spermatophyta</taxon>
        <taxon>Pinopsida</taxon>
        <taxon>Pinidae</taxon>
        <taxon>Conifers I</taxon>
        <taxon>Pinales</taxon>
        <taxon>Pinaceae</taxon>
        <taxon>Picea</taxon>
    </lineage>
</organism>
<sequence length="76" mass="8497">MANALLLFRLCLLALLYVSSVVGSSELLDLFSTARTFSGYPGNFNLDRGTAPDRFSTARTYETRVHDRIDSTRTFS</sequence>
<keyword evidence="1" id="KW-0732">Signal</keyword>
<evidence type="ECO:0008006" key="3">
    <source>
        <dbReference type="Google" id="ProtNLM"/>
    </source>
</evidence>
<proteinExistence type="predicted"/>
<name>A0A101LWL3_PICGL</name>
<evidence type="ECO:0000256" key="1">
    <source>
        <dbReference type="SAM" id="SignalP"/>
    </source>
</evidence>
<gene>
    <name evidence="2" type="ORF">ABT39_MTgene1379</name>
</gene>
<feature type="signal peptide" evidence="1">
    <location>
        <begin position="1"/>
        <end position="23"/>
    </location>
</feature>
<dbReference type="EMBL" id="LKAM01000010">
    <property type="protein sequence ID" value="KUM46699.1"/>
    <property type="molecule type" value="Genomic_DNA"/>
</dbReference>
<protein>
    <recommendedName>
        <fullName evidence="3">Secreted protein</fullName>
    </recommendedName>
</protein>
<geneLocation type="mitochondrion" evidence="2"/>
<feature type="chain" id="PRO_5007100137" description="Secreted protein" evidence="1">
    <location>
        <begin position="24"/>
        <end position="76"/>
    </location>
</feature>
<comment type="caution">
    <text evidence="2">The sequence shown here is derived from an EMBL/GenBank/DDBJ whole genome shotgun (WGS) entry which is preliminary data.</text>
</comment>
<dbReference type="AlphaFoldDB" id="A0A101LWL3"/>
<evidence type="ECO:0000313" key="2">
    <source>
        <dbReference type="EMBL" id="KUM46699.1"/>
    </source>
</evidence>